<evidence type="ECO:0000256" key="2">
    <source>
        <dbReference type="ARBA" id="ARBA00004651"/>
    </source>
</evidence>
<comment type="cofactor">
    <cofactor evidence="1">
        <name>Zn(2+)</name>
        <dbReference type="ChEBI" id="CHEBI:29105"/>
    </cofactor>
</comment>
<feature type="transmembrane region" description="Helical" evidence="13">
    <location>
        <begin position="130"/>
        <end position="152"/>
    </location>
</feature>
<organism evidence="15 16">
    <name type="scientific">Paenibacillus harenae</name>
    <dbReference type="NCBI Taxonomy" id="306543"/>
    <lineage>
        <taxon>Bacteria</taxon>
        <taxon>Bacillati</taxon>
        <taxon>Bacillota</taxon>
        <taxon>Bacilli</taxon>
        <taxon>Bacillales</taxon>
        <taxon>Paenibacillaceae</taxon>
        <taxon>Paenibacillus</taxon>
    </lineage>
</organism>
<comment type="subcellular location">
    <subcellularLocation>
        <location evidence="2">Cell membrane</location>
        <topology evidence="2">Multi-pass membrane protein</topology>
    </subcellularLocation>
</comment>
<protein>
    <submittedName>
        <fullName evidence="15">Zn-dependent protease</fullName>
    </submittedName>
</protein>
<keyword evidence="5 15" id="KW-0645">Protease</keyword>
<feature type="domain" description="Peptidase M50" evidence="14">
    <location>
        <begin position="11"/>
        <end position="184"/>
    </location>
</feature>
<reference evidence="15 16" key="1">
    <citation type="submission" date="2023-07" db="EMBL/GenBank/DDBJ databases">
        <title>Sorghum-associated microbial communities from plants grown in Nebraska, USA.</title>
        <authorList>
            <person name="Schachtman D."/>
        </authorList>
    </citation>
    <scope>NUCLEOTIDE SEQUENCE [LARGE SCALE GENOMIC DNA]</scope>
    <source>
        <strain evidence="15 16">CC482</strain>
    </source>
</reference>
<evidence type="ECO:0000256" key="1">
    <source>
        <dbReference type="ARBA" id="ARBA00001947"/>
    </source>
</evidence>
<evidence type="ECO:0000256" key="8">
    <source>
        <dbReference type="ARBA" id="ARBA00022801"/>
    </source>
</evidence>
<keyword evidence="10 13" id="KW-1133">Transmembrane helix</keyword>
<evidence type="ECO:0000256" key="9">
    <source>
        <dbReference type="ARBA" id="ARBA00022833"/>
    </source>
</evidence>
<evidence type="ECO:0000256" key="10">
    <source>
        <dbReference type="ARBA" id="ARBA00022989"/>
    </source>
</evidence>
<dbReference type="InterPro" id="IPR008915">
    <property type="entry name" value="Peptidase_M50"/>
</dbReference>
<dbReference type="Pfam" id="PF02163">
    <property type="entry name" value="Peptidase_M50"/>
    <property type="match status" value="1"/>
</dbReference>
<evidence type="ECO:0000313" key="16">
    <source>
        <dbReference type="Proteomes" id="UP001229346"/>
    </source>
</evidence>
<evidence type="ECO:0000256" key="4">
    <source>
        <dbReference type="ARBA" id="ARBA00022475"/>
    </source>
</evidence>
<keyword evidence="16" id="KW-1185">Reference proteome</keyword>
<keyword evidence="4" id="KW-1003">Cell membrane</keyword>
<dbReference type="GO" id="GO:0008233">
    <property type="term" value="F:peptidase activity"/>
    <property type="evidence" value="ECO:0007669"/>
    <property type="project" value="UniProtKB-KW"/>
</dbReference>
<gene>
    <name evidence="15" type="ORF">J2T15_001159</name>
</gene>
<evidence type="ECO:0000256" key="11">
    <source>
        <dbReference type="ARBA" id="ARBA00023049"/>
    </source>
</evidence>
<proteinExistence type="inferred from homology"/>
<comment type="similarity">
    <text evidence="3">Belongs to the peptidase M50B family.</text>
</comment>
<evidence type="ECO:0000256" key="3">
    <source>
        <dbReference type="ARBA" id="ARBA00007931"/>
    </source>
</evidence>
<keyword evidence="12 13" id="KW-0472">Membrane</keyword>
<dbReference type="RefSeq" id="WP_307201893.1">
    <property type="nucleotide sequence ID" value="NZ_JAUSSU010000002.1"/>
</dbReference>
<evidence type="ECO:0000256" key="12">
    <source>
        <dbReference type="ARBA" id="ARBA00023136"/>
    </source>
</evidence>
<feature type="transmembrane region" description="Helical" evidence="13">
    <location>
        <begin position="173"/>
        <end position="191"/>
    </location>
</feature>
<keyword evidence="8" id="KW-0378">Hydrolase</keyword>
<dbReference type="PANTHER" id="PTHR35864">
    <property type="entry name" value="ZINC METALLOPROTEASE MJ0611-RELATED"/>
    <property type="match status" value="1"/>
</dbReference>
<dbReference type="InterPro" id="IPR044537">
    <property type="entry name" value="Rip2-like"/>
</dbReference>
<keyword evidence="11" id="KW-0482">Metalloprotease</keyword>
<keyword evidence="9" id="KW-0862">Zinc</keyword>
<dbReference type="InterPro" id="IPR052348">
    <property type="entry name" value="Metallopeptidase_M50B"/>
</dbReference>
<evidence type="ECO:0000259" key="14">
    <source>
        <dbReference type="Pfam" id="PF02163"/>
    </source>
</evidence>
<dbReference type="Proteomes" id="UP001229346">
    <property type="component" value="Unassembled WGS sequence"/>
</dbReference>
<keyword evidence="7" id="KW-0479">Metal-binding</keyword>
<name>A0ABT9TWI8_PAEHA</name>
<keyword evidence="6 13" id="KW-0812">Transmembrane</keyword>
<dbReference type="PANTHER" id="PTHR35864:SF1">
    <property type="entry name" value="ZINC METALLOPROTEASE YWHC-RELATED"/>
    <property type="match status" value="1"/>
</dbReference>
<comment type="caution">
    <text evidence="15">The sequence shown here is derived from an EMBL/GenBank/DDBJ whole genome shotgun (WGS) entry which is preliminary data.</text>
</comment>
<dbReference type="GO" id="GO:0006508">
    <property type="term" value="P:proteolysis"/>
    <property type="evidence" value="ECO:0007669"/>
    <property type="project" value="UniProtKB-KW"/>
</dbReference>
<feature type="transmembrane region" description="Helical" evidence="13">
    <location>
        <begin position="51"/>
        <end position="71"/>
    </location>
</feature>
<feature type="transmembrane region" description="Helical" evidence="13">
    <location>
        <begin position="83"/>
        <end position="110"/>
    </location>
</feature>
<evidence type="ECO:0000256" key="13">
    <source>
        <dbReference type="SAM" id="Phobius"/>
    </source>
</evidence>
<evidence type="ECO:0000256" key="7">
    <source>
        <dbReference type="ARBA" id="ARBA00022723"/>
    </source>
</evidence>
<evidence type="ECO:0000256" key="6">
    <source>
        <dbReference type="ARBA" id="ARBA00022692"/>
    </source>
</evidence>
<evidence type="ECO:0000256" key="5">
    <source>
        <dbReference type="ARBA" id="ARBA00022670"/>
    </source>
</evidence>
<accession>A0ABT9TWI8</accession>
<sequence>MWYPLEDLPFIALVLIIAFTVHEFAHAYSAYKFGDDTAYLAGRVTLNPRVHLDVIGTILLLIAGFGWAKPVPVRASRFKHPRLMGIVVSAVGPLSNLIIGALGILLLLVLHETGLMYAGSRGVEMALERFFNYLISINILLFVFNLIPLPPLDGYRILTDLMPLRIRFKMEQNVQWGMFVFLLIVFIPPLRRVTLDPILGLTDVITRNLIQFFMLFF</sequence>
<evidence type="ECO:0000313" key="15">
    <source>
        <dbReference type="EMBL" id="MDQ0111726.1"/>
    </source>
</evidence>
<dbReference type="CDD" id="cd06158">
    <property type="entry name" value="S2P-M50_like_1"/>
    <property type="match status" value="1"/>
</dbReference>
<dbReference type="EMBL" id="JAUSSU010000002">
    <property type="protein sequence ID" value="MDQ0111726.1"/>
    <property type="molecule type" value="Genomic_DNA"/>
</dbReference>